<accession>A0A238W450</accession>
<dbReference type="SUPFAM" id="SSF47413">
    <property type="entry name" value="lambda repressor-like DNA-binding domains"/>
    <property type="match status" value="1"/>
</dbReference>
<dbReference type="Pfam" id="PF13443">
    <property type="entry name" value="HTH_26"/>
    <property type="match status" value="1"/>
</dbReference>
<dbReference type="InterPro" id="IPR001387">
    <property type="entry name" value="Cro/C1-type_HTH"/>
</dbReference>
<dbReference type="RefSeq" id="WP_089369987.1">
    <property type="nucleotide sequence ID" value="NZ_BMEP01000002.1"/>
</dbReference>
<dbReference type="OrthoDB" id="9796786at2"/>
<organism evidence="2 3">
    <name type="scientific">Dokdonia pacifica</name>
    <dbReference type="NCBI Taxonomy" id="1627892"/>
    <lineage>
        <taxon>Bacteria</taxon>
        <taxon>Pseudomonadati</taxon>
        <taxon>Bacteroidota</taxon>
        <taxon>Flavobacteriia</taxon>
        <taxon>Flavobacteriales</taxon>
        <taxon>Flavobacteriaceae</taxon>
        <taxon>Dokdonia</taxon>
    </lineage>
</organism>
<keyword evidence="3" id="KW-1185">Reference proteome</keyword>
<protein>
    <recommendedName>
        <fullName evidence="1">HTH cro/C1-type domain-containing protein</fullName>
    </recommendedName>
</protein>
<dbReference type="Gene3D" id="1.10.260.40">
    <property type="entry name" value="lambda repressor-like DNA-binding domains"/>
    <property type="match status" value="1"/>
</dbReference>
<dbReference type="GO" id="GO:0003677">
    <property type="term" value="F:DNA binding"/>
    <property type="evidence" value="ECO:0007669"/>
    <property type="project" value="InterPro"/>
</dbReference>
<dbReference type="EMBL" id="FZNY01000001">
    <property type="protein sequence ID" value="SNR41167.1"/>
    <property type="molecule type" value="Genomic_DNA"/>
</dbReference>
<evidence type="ECO:0000259" key="1">
    <source>
        <dbReference type="PROSITE" id="PS50943"/>
    </source>
</evidence>
<dbReference type="CDD" id="cd00093">
    <property type="entry name" value="HTH_XRE"/>
    <property type="match status" value="1"/>
</dbReference>
<dbReference type="Proteomes" id="UP000198379">
    <property type="component" value="Unassembled WGS sequence"/>
</dbReference>
<dbReference type="PROSITE" id="PS50943">
    <property type="entry name" value="HTH_CROC1"/>
    <property type="match status" value="1"/>
</dbReference>
<gene>
    <name evidence="2" type="ORF">SAMN06265376_101662</name>
</gene>
<dbReference type="AlphaFoldDB" id="A0A238W450"/>
<sequence length="397" mass="46106">MHKDPDISAIYDLLGISDQKTLKNLIDEKKQTLNISSDRQLSSLVGINKDTLSRIINGDSKKVDLISIIKISNFLDLKIEDTVKVYVSSLQPEYISEIEDNRKANYIVRNFDLEGLRKMGFIKSKTDFKAIEKRILSYFKIPSIFDYTTYVAQPLFSKGKRSGSDLMNDFWVKSAYNNLEAINNPNDFDFDDFKKLIPKIRPYTRLEKNGLLTVIRALYIVGVTVIVQKHVTKTSVKGATFVVNNKPCIVLTDYYNRYDMLWFTLFHELCHIMYDLEDLRANKYHLTGHPDLLLLNEDRANHFARTMLFSDEKMKFIHPNIKTHFIVSKYAEDNSVHPSIIYGFYLRDNPSKRKSHYPLFSRHLISSEVAYKSIKLNTWTSGDPLEEIKKVLETISN</sequence>
<dbReference type="InterPro" id="IPR010982">
    <property type="entry name" value="Lambda_DNA-bd_dom_sf"/>
</dbReference>
<evidence type="ECO:0000313" key="2">
    <source>
        <dbReference type="EMBL" id="SNR41167.1"/>
    </source>
</evidence>
<name>A0A238W450_9FLAO</name>
<evidence type="ECO:0000313" key="3">
    <source>
        <dbReference type="Proteomes" id="UP000198379"/>
    </source>
</evidence>
<feature type="domain" description="HTH cro/C1-type" evidence="1">
    <location>
        <begin position="39"/>
        <end position="82"/>
    </location>
</feature>
<proteinExistence type="predicted"/>
<dbReference type="SMART" id="SM00530">
    <property type="entry name" value="HTH_XRE"/>
    <property type="match status" value="1"/>
</dbReference>
<reference evidence="2 3" key="1">
    <citation type="submission" date="2017-06" db="EMBL/GenBank/DDBJ databases">
        <authorList>
            <person name="Kim H.J."/>
            <person name="Triplett B.A."/>
        </authorList>
    </citation>
    <scope>NUCLEOTIDE SEQUENCE [LARGE SCALE GENOMIC DNA]</scope>
    <source>
        <strain evidence="2 3">DSM 25597</strain>
    </source>
</reference>